<feature type="compositionally biased region" description="Basic residues" evidence="1">
    <location>
        <begin position="89"/>
        <end position="98"/>
    </location>
</feature>
<protein>
    <submittedName>
        <fullName evidence="3">ABC transporter permease protein</fullName>
    </submittedName>
</protein>
<dbReference type="EMBL" id="CP000086">
    <property type="protein sequence ID" value="ABC38087.1"/>
    <property type="molecule type" value="Genomic_DNA"/>
</dbReference>
<evidence type="ECO:0000256" key="1">
    <source>
        <dbReference type="SAM" id="MobiDB-lite"/>
    </source>
</evidence>
<evidence type="ECO:0000313" key="4">
    <source>
        <dbReference type="Proteomes" id="UP000001930"/>
    </source>
</evidence>
<evidence type="ECO:0000313" key="3">
    <source>
        <dbReference type="EMBL" id="ABC38087.1"/>
    </source>
</evidence>
<dbReference type="HOGENOM" id="CLU_1632277_0_0_4"/>
<keyword evidence="2" id="KW-1133">Transmembrane helix</keyword>
<accession>Q2SVR5</accession>
<name>Q2SVR5_BURTA</name>
<feature type="transmembrane region" description="Helical" evidence="2">
    <location>
        <begin position="7"/>
        <end position="25"/>
    </location>
</feature>
<keyword evidence="2" id="KW-0472">Membrane</keyword>
<proteinExistence type="predicted"/>
<keyword evidence="4" id="KW-1185">Reference proteome</keyword>
<dbReference type="KEGG" id="bte:BTH_I2463"/>
<gene>
    <name evidence="3" type="ordered locus">BTH_I2463</name>
</gene>
<feature type="transmembrane region" description="Helical" evidence="2">
    <location>
        <begin position="37"/>
        <end position="58"/>
    </location>
</feature>
<dbReference type="AlphaFoldDB" id="Q2SVR5"/>
<sequence>MARTIAAELVCGASAGGVGLGRYIFRTRNERYTNHVFAGLAAMIAIGLVVEHGVFGALDRATIRRWGVRAQRRARSARIQTGFKRLKKATRRTRRKLAHSPVPHTRAPPTIPAPRDSARPRGSCGTMPRSGIGRARHLFRMPNHLPEIRRHSPARFFIRLAA</sequence>
<evidence type="ECO:0000256" key="2">
    <source>
        <dbReference type="SAM" id="Phobius"/>
    </source>
</evidence>
<reference evidence="3 4" key="1">
    <citation type="journal article" date="2005" name="BMC Genomics">
        <title>Bacterial genome adaptation to niches: divergence of the potential virulence genes in three Burkholderia species of different survival strategies.</title>
        <authorList>
            <person name="Kim H.S."/>
            <person name="Schell M.A."/>
            <person name="Yu Y."/>
            <person name="Ulrich R.L."/>
            <person name="Sarria S.H."/>
            <person name="Nierman W.C."/>
            <person name="DeShazer D."/>
        </authorList>
    </citation>
    <scope>NUCLEOTIDE SEQUENCE [LARGE SCALE GENOMIC DNA]</scope>
    <source>
        <strain evidence="4">ATCC 700388 / DSM 13276 / CCUG 48851 / CIP 106301 / E264</strain>
    </source>
</reference>
<feature type="region of interest" description="Disordered" evidence="1">
    <location>
        <begin position="89"/>
        <end position="131"/>
    </location>
</feature>
<dbReference type="Proteomes" id="UP000001930">
    <property type="component" value="Chromosome I"/>
</dbReference>
<organism evidence="3 4">
    <name type="scientific">Burkholderia thailandensis (strain ATCC 700388 / DSM 13276 / CCUG 48851 / CIP 106301 / E264)</name>
    <dbReference type="NCBI Taxonomy" id="271848"/>
    <lineage>
        <taxon>Bacteria</taxon>
        <taxon>Pseudomonadati</taxon>
        <taxon>Pseudomonadota</taxon>
        <taxon>Betaproteobacteria</taxon>
        <taxon>Burkholderiales</taxon>
        <taxon>Burkholderiaceae</taxon>
        <taxon>Burkholderia</taxon>
        <taxon>pseudomallei group</taxon>
    </lineage>
</organism>
<keyword evidence="2" id="KW-0812">Transmembrane</keyword>